<dbReference type="RefSeq" id="WP_083051428.1">
    <property type="nucleotide sequence ID" value="NZ_MWQY01000014.1"/>
</dbReference>
<accession>A0A1Y1RVW3</accession>
<dbReference type="OrthoDB" id="317977at2"/>
<comment type="caution">
    <text evidence="4">The sequence shown here is derived from an EMBL/GenBank/DDBJ whole genome shotgun (WGS) entry which is preliminary data.</text>
</comment>
<evidence type="ECO:0000256" key="3">
    <source>
        <dbReference type="PROSITE-ProRule" id="PRU00339"/>
    </source>
</evidence>
<reference evidence="4 5" key="1">
    <citation type="submission" date="2017-03" db="EMBL/GenBank/DDBJ databases">
        <title>Draft Genome sequence of Marispirochaeta sp. strain JC444.</title>
        <authorList>
            <person name="Shivani Y."/>
            <person name="Subhash Y."/>
            <person name="Sasikala C."/>
            <person name="Ramana C."/>
        </authorList>
    </citation>
    <scope>NUCLEOTIDE SEQUENCE [LARGE SCALE GENOMIC DNA]</scope>
    <source>
        <strain evidence="4 5">JC444</strain>
    </source>
</reference>
<sequence>MPGKPLDSVYFISIPEQFSLSVGDFSVDPAILLPVELQSPAEKLDVSSISWEMIVSGMLRVITFSPEHENADYYRRFVLAVKPDIESELVRAGIEKARHHDYDLAEELFATAAAVNPESLASWFNRAQVYESRARSYQQLGNDSLCQTFLEKTRLAYEAALNIEPRSVQALRSAGEFYLRIGNHEKALITFKELAEQEDSTGVRDIIEELTTRKRLDAKFQEAYAAILDGREEDAIRFIDNFLAESNATWTAWFLRGWALRRMGNYSEAEKNFRTALDLSEPQTDILNELAICTMENGKFDESRGFLEKALELEPENVKILSNMGIIALKQGNPSESENHFRRVLEIDPKDPIALNFLNYLDS</sequence>
<dbReference type="Proteomes" id="UP000192343">
    <property type="component" value="Unassembled WGS sequence"/>
</dbReference>
<evidence type="ECO:0008006" key="6">
    <source>
        <dbReference type="Google" id="ProtNLM"/>
    </source>
</evidence>
<dbReference type="Pfam" id="PF14559">
    <property type="entry name" value="TPR_19"/>
    <property type="match status" value="1"/>
</dbReference>
<dbReference type="SMART" id="SM00028">
    <property type="entry name" value="TPR"/>
    <property type="match status" value="6"/>
</dbReference>
<evidence type="ECO:0000313" key="4">
    <source>
        <dbReference type="EMBL" id="ORC34217.1"/>
    </source>
</evidence>
<dbReference type="InterPro" id="IPR013105">
    <property type="entry name" value="TPR_2"/>
</dbReference>
<feature type="repeat" description="TPR" evidence="3">
    <location>
        <begin position="168"/>
        <end position="201"/>
    </location>
</feature>
<evidence type="ECO:0000256" key="1">
    <source>
        <dbReference type="ARBA" id="ARBA00022737"/>
    </source>
</evidence>
<name>A0A1Y1RVW3_9SPIO</name>
<feature type="repeat" description="TPR" evidence="3">
    <location>
        <begin position="250"/>
        <end position="283"/>
    </location>
</feature>
<gene>
    <name evidence="4" type="ORF">B4O97_12955</name>
</gene>
<feature type="repeat" description="TPR" evidence="3">
    <location>
        <begin position="284"/>
        <end position="317"/>
    </location>
</feature>
<organism evidence="4 5">
    <name type="scientific">Marispirochaeta aestuarii</name>
    <dbReference type="NCBI Taxonomy" id="1963862"/>
    <lineage>
        <taxon>Bacteria</taxon>
        <taxon>Pseudomonadati</taxon>
        <taxon>Spirochaetota</taxon>
        <taxon>Spirochaetia</taxon>
        <taxon>Spirochaetales</taxon>
        <taxon>Spirochaetaceae</taxon>
        <taxon>Marispirochaeta</taxon>
    </lineage>
</organism>
<dbReference type="PANTHER" id="PTHR44943">
    <property type="entry name" value="CELLULOSE SYNTHASE OPERON PROTEIN C"/>
    <property type="match status" value="1"/>
</dbReference>
<dbReference type="PANTHER" id="PTHR44943:SF8">
    <property type="entry name" value="TPR REPEAT-CONTAINING PROTEIN MJ0263"/>
    <property type="match status" value="1"/>
</dbReference>
<keyword evidence="5" id="KW-1185">Reference proteome</keyword>
<dbReference type="Gene3D" id="1.25.40.10">
    <property type="entry name" value="Tetratricopeptide repeat domain"/>
    <property type="match status" value="2"/>
</dbReference>
<dbReference type="SUPFAM" id="SSF48452">
    <property type="entry name" value="TPR-like"/>
    <property type="match status" value="1"/>
</dbReference>
<evidence type="ECO:0000256" key="2">
    <source>
        <dbReference type="ARBA" id="ARBA00022803"/>
    </source>
</evidence>
<protein>
    <recommendedName>
        <fullName evidence="6">Tetratricopeptide repeat protein</fullName>
    </recommendedName>
</protein>
<evidence type="ECO:0000313" key="5">
    <source>
        <dbReference type="Proteomes" id="UP000192343"/>
    </source>
</evidence>
<dbReference type="STRING" id="1963862.B4O97_12955"/>
<dbReference type="AlphaFoldDB" id="A0A1Y1RVW3"/>
<dbReference type="InterPro" id="IPR051685">
    <property type="entry name" value="Ycf3/AcsC/BcsC/TPR_MFPF"/>
</dbReference>
<dbReference type="EMBL" id="MWQY01000014">
    <property type="protein sequence ID" value="ORC34217.1"/>
    <property type="molecule type" value="Genomic_DNA"/>
</dbReference>
<proteinExistence type="predicted"/>
<dbReference type="Pfam" id="PF13432">
    <property type="entry name" value="TPR_16"/>
    <property type="match status" value="2"/>
</dbReference>
<feature type="repeat" description="TPR" evidence="3">
    <location>
        <begin position="318"/>
        <end position="351"/>
    </location>
</feature>
<dbReference type="PROSITE" id="PS50005">
    <property type="entry name" value="TPR"/>
    <property type="match status" value="4"/>
</dbReference>
<dbReference type="InterPro" id="IPR011990">
    <property type="entry name" value="TPR-like_helical_dom_sf"/>
</dbReference>
<keyword evidence="2 3" id="KW-0802">TPR repeat</keyword>
<keyword evidence="1" id="KW-0677">Repeat</keyword>
<dbReference type="Pfam" id="PF07719">
    <property type="entry name" value="TPR_2"/>
    <property type="match status" value="1"/>
</dbReference>
<dbReference type="InterPro" id="IPR019734">
    <property type="entry name" value="TPR_rpt"/>
</dbReference>